<keyword evidence="2" id="KW-1185">Reference proteome</keyword>
<dbReference type="EMBL" id="ACLF03000010">
    <property type="protein sequence ID" value="EFQ82220.1"/>
    <property type="molecule type" value="Genomic_DNA"/>
</dbReference>
<protein>
    <recommendedName>
        <fullName evidence="3">Nucleotidyltransferase family protein</fullName>
    </recommendedName>
</protein>
<dbReference type="STRING" id="585531.HMPREF0063_12585"/>
<sequence length="381" mass="40907">MHPSPQASRTVRAWTRAALAVEAGGDPRGAVGTHDPTRDLLAAITRHRVAEVLRPHGATLGLPSPVLEALDEAHRRTARVLGVRLLELHRVAAALDAADIPWLLVKGPALAVQTTGDPGGRGAGDLDVWVAPESVARTVALLLDHGWTPRPPAIVPGSWAWRHLLSAGYEVTLDGRASTIDLHWRLDATHDGLPTFDEAWAGRVQVDVGGLAVDTVAVDLAFRHSCHHAAKDGHRWLRSLVDVHRLARLEPTWARHRPGRVELTTLRATDEALGLPAQVPAAVVELVGRVPARVASRSLAAQDRPASGSGSAPGVELARLTRHRLTASRSAADLRHTATAVVVPLTMVAGLPDWSVRTALPRALWRRARHLVARCLPGRAR</sequence>
<reference evidence="1" key="1">
    <citation type="submission" date="2010-08" db="EMBL/GenBank/DDBJ databases">
        <authorList>
            <person name="Muzny D."/>
            <person name="Qin X."/>
            <person name="Buhay C."/>
            <person name="Dugan-Rocha S."/>
            <person name="Ding Y."/>
            <person name="Chen G."/>
            <person name="Hawes A."/>
            <person name="Holder M."/>
            <person name="Jhangiani S."/>
            <person name="Johnson A."/>
            <person name="Khan Z."/>
            <person name="Li Z."/>
            <person name="Liu W."/>
            <person name="Liu X."/>
            <person name="Perez L."/>
            <person name="Shen H."/>
            <person name="Wang Q."/>
            <person name="Watt J."/>
            <person name="Xi L."/>
            <person name="Xin Y."/>
            <person name="Zhou J."/>
            <person name="Deng J."/>
            <person name="Jiang H."/>
            <person name="Liu Y."/>
            <person name="Qu J."/>
            <person name="Song X.-Z."/>
            <person name="Zhang L."/>
            <person name="Villasana D."/>
            <person name="Johnson A."/>
            <person name="Liu J."/>
            <person name="Liyanage D."/>
            <person name="Lorensuhewa L."/>
            <person name="Robinson T."/>
            <person name="Song A."/>
            <person name="Song B.-B."/>
            <person name="Dinh H."/>
            <person name="Thornton R."/>
            <person name="Coyle M."/>
            <person name="Francisco L."/>
            <person name="Jackson L."/>
            <person name="Javaid M."/>
            <person name="Korchina V."/>
            <person name="Kovar C."/>
            <person name="Mata R."/>
            <person name="Mathew T."/>
            <person name="Ngo R."/>
            <person name="Nguyen L."/>
            <person name="Nguyen N."/>
            <person name="Okwuonu G."/>
            <person name="Ongeri F."/>
            <person name="Pham C."/>
            <person name="Simmons D."/>
            <person name="Wilczek-Boney K."/>
            <person name="Hale W."/>
            <person name="Jakkamsetti A."/>
            <person name="Pham P."/>
            <person name="Ruth R."/>
            <person name="San Lucas F."/>
            <person name="Warren J."/>
            <person name="Zhang J."/>
            <person name="Zhao Z."/>
            <person name="Zhou C."/>
            <person name="Zhu D."/>
            <person name="Lee S."/>
            <person name="Bess C."/>
            <person name="Blankenburg K."/>
            <person name="Forbes L."/>
            <person name="Fu Q."/>
            <person name="Gubbala S."/>
            <person name="Hirani K."/>
            <person name="Jayaseelan J.C."/>
            <person name="Lara F."/>
            <person name="Munidasa M."/>
            <person name="Palculict T."/>
            <person name="Patil S."/>
            <person name="Pu L.-L."/>
            <person name="Saada N."/>
            <person name="Tang L."/>
            <person name="Weissenberger G."/>
            <person name="Zhu Y."/>
            <person name="Hemphill L."/>
            <person name="Shang Y."/>
            <person name="Youmans B."/>
            <person name="Ayvaz T."/>
            <person name="Ross M."/>
            <person name="Santibanez J."/>
            <person name="Aqrawi P."/>
            <person name="Gross S."/>
            <person name="Joshi V."/>
            <person name="Fowler G."/>
            <person name="Nazareth L."/>
            <person name="Reid J."/>
            <person name="Worley K."/>
            <person name="Petrosino J."/>
            <person name="Highlander S."/>
            <person name="Gibbs R."/>
        </authorList>
    </citation>
    <scope>NUCLEOTIDE SEQUENCE [LARGE SCALE GENOMIC DNA]</scope>
    <source>
        <strain evidence="1">DSM 15272</strain>
    </source>
</reference>
<dbReference type="eggNOG" id="ENOG5030HW0">
    <property type="taxonomic scope" value="Bacteria"/>
</dbReference>
<evidence type="ECO:0008006" key="3">
    <source>
        <dbReference type="Google" id="ProtNLM"/>
    </source>
</evidence>
<accession>E2SEX6</accession>
<name>E2SEX6_9ACTN</name>
<evidence type="ECO:0000313" key="1">
    <source>
        <dbReference type="EMBL" id="EFQ82220.1"/>
    </source>
</evidence>
<proteinExistence type="predicted"/>
<dbReference type="RefSeq" id="WP_007079583.1">
    <property type="nucleotide sequence ID" value="NZ_CM001024.1"/>
</dbReference>
<dbReference type="Proteomes" id="UP000003111">
    <property type="component" value="Unassembled WGS sequence"/>
</dbReference>
<dbReference type="HOGENOM" id="CLU_745629_0_0_11"/>
<comment type="caution">
    <text evidence="1">The sequence shown here is derived from an EMBL/GenBank/DDBJ whole genome shotgun (WGS) entry which is preliminary data.</text>
</comment>
<gene>
    <name evidence="1" type="ORF">HMPREF0063_12585</name>
</gene>
<evidence type="ECO:0000313" key="2">
    <source>
        <dbReference type="Proteomes" id="UP000003111"/>
    </source>
</evidence>
<organism evidence="1 2">
    <name type="scientific">Aeromicrobium marinum DSM 15272</name>
    <dbReference type="NCBI Taxonomy" id="585531"/>
    <lineage>
        <taxon>Bacteria</taxon>
        <taxon>Bacillati</taxon>
        <taxon>Actinomycetota</taxon>
        <taxon>Actinomycetes</taxon>
        <taxon>Propionibacteriales</taxon>
        <taxon>Nocardioidaceae</taxon>
        <taxon>Aeromicrobium</taxon>
    </lineage>
</organism>
<dbReference type="Gene3D" id="3.30.460.40">
    <property type="match status" value="1"/>
</dbReference>
<dbReference type="AlphaFoldDB" id="E2SEX6"/>
<dbReference type="InterPro" id="IPR039498">
    <property type="entry name" value="NTP_transf_5"/>
</dbReference>
<dbReference type="Pfam" id="PF14907">
    <property type="entry name" value="NTP_transf_5"/>
    <property type="match status" value="1"/>
</dbReference>